<feature type="non-terminal residue" evidence="2">
    <location>
        <position position="43"/>
    </location>
</feature>
<sequence>DLQISSGFKSKYNNDNSLEDDDIFTNNLNNNDLFENYLENKDE</sequence>
<feature type="non-terminal residue" evidence="2">
    <location>
        <position position="1"/>
    </location>
</feature>
<dbReference type="EMBL" id="CAJVQB010079768">
    <property type="protein sequence ID" value="CAG8845493.1"/>
    <property type="molecule type" value="Genomic_DNA"/>
</dbReference>
<dbReference type="Proteomes" id="UP000789901">
    <property type="component" value="Unassembled WGS sequence"/>
</dbReference>
<comment type="caution">
    <text evidence="2">The sequence shown here is derived from an EMBL/GenBank/DDBJ whole genome shotgun (WGS) entry which is preliminary data.</text>
</comment>
<protein>
    <submittedName>
        <fullName evidence="2">10878_t:CDS:1</fullName>
    </submittedName>
</protein>
<name>A0ABN7X350_GIGMA</name>
<proteinExistence type="predicted"/>
<evidence type="ECO:0000313" key="3">
    <source>
        <dbReference type="Proteomes" id="UP000789901"/>
    </source>
</evidence>
<evidence type="ECO:0000313" key="2">
    <source>
        <dbReference type="EMBL" id="CAG8845493.1"/>
    </source>
</evidence>
<gene>
    <name evidence="2" type="ORF">GMARGA_LOCUS37669</name>
</gene>
<organism evidence="2 3">
    <name type="scientific">Gigaspora margarita</name>
    <dbReference type="NCBI Taxonomy" id="4874"/>
    <lineage>
        <taxon>Eukaryota</taxon>
        <taxon>Fungi</taxon>
        <taxon>Fungi incertae sedis</taxon>
        <taxon>Mucoromycota</taxon>
        <taxon>Glomeromycotina</taxon>
        <taxon>Glomeromycetes</taxon>
        <taxon>Diversisporales</taxon>
        <taxon>Gigasporaceae</taxon>
        <taxon>Gigaspora</taxon>
    </lineage>
</organism>
<accession>A0ABN7X350</accession>
<reference evidence="2 3" key="1">
    <citation type="submission" date="2021-06" db="EMBL/GenBank/DDBJ databases">
        <authorList>
            <person name="Kallberg Y."/>
            <person name="Tangrot J."/>
            <person name="Rosling A."/>
        </authorList>
    </citation>
    <scope>NUCLEOTIDE SEQUENCE [LARGE SCALE GENOMIC DNA]</scope>
    <source>
        <strain evidence="2 3">120-4 pot B 10/14</strain>
    </source>
</reference>
<keyword evidence="3" id="KW-1185">Reference proteome</keyword>
<feature type="compositionally biased region" description="Polar residues" evidence="1">
    <location>
        <begin position="1"/>
        <end position="16"/>
    </location>
</feature>
<feature type="region of interest" description="Disordered" evidence="1">
    <location>
        <begin position="1"/>
        <end position="25"/>
    </location>
</feature>
<evidence type="ECO:0000256" key="1">
    <source>
        <dbReference type="SAM" id="MobiDB-lite"/>
    </source>
</evidence>